<protein>
    <recommendedName>
        <fullName evidence="3">Disease resistance R13L4/SHOC-2-like LRR domain-containing protein</fullName>
    </recommendedName>
</protein>
<dbReference type="PANTHER" id="PTHR23119:SF50">
    <property type="entry name" value="PDZ DOMAIN-CONTAINING PROTEIN"/>
    <property type="match status" value="1"/>
</dbReference>
<dbReference type="GO" id="GO:0098609">
    <property type="term" value="P:cell-cell adhesion"/>
    <property type="evidence" value="ECO:0007669"/>
    <property type="project" value="TreeGrafter"/>
</dbReference>
<dbReference type="Proteomes" id="UP000663854">
    <property type="component" value="Unassembled WGS sequence"/>
</dbReference>
<dbReference type="InterPro" id="IPR032675">
    <property type="entry name" value="LRR_dom_sf"/>
</dbReference>
<organism evidence="4 6">
    <name type="scientific">Rotaria sordida</name>
    <dbReference type="NCBI Taxonomy" id="392033"/>
    <lineage>
        <taxon>Eukaryota</taxon>
        <taxon>Metazoa</taxon>
        <taxon>Spiralia</taxon>
        <taxon>Gnathifera</taxon>
        <taxon>Rotifera</taxon>
        <taxon>Eurotatoria</taxon>
        <taxon>Bdelloidea</taxon>
        <taxon>Philodinida</taxon>
        <taxon>Philodinidae</taxon>
        <taxon>Rotaria</taxon>
    </lineage>
</organism>
<name>A0A814V6T2_9BILA</name>
<dbReference type="EMBL" id="CAJNOL010001997">
    <property type="protein sequence ID" value="CAF1447896.1"/>
    <property type="molecule type" value="Genomic_DNA"/>
</dbReference>
<dbReference type="SMART" id="SM00369">
    <property type="entry name" value="LRR_TYP"/>
    <property type="match status" value="12"/>
</dbReference>
<sequence>MPLTFPSSVAKKVRLALLHKCNSSRKRRDDITVVDYSHGNLSSVPEDILQYENTLEELHLEANCLQELPKWLFQCHVLRYLILSDNELDCLPPSISSLTSLERLDLSRNDLMSLPDNIRYCKLLTLVDCSSNRLERLCEGLTMLINLKELYLNDTLLEFLPGNFGRLTELQVLEMRATRMRLLPVTLPKLNKLERLDLGANSFIEFPHVLTNLPSLKELWFDSNRLISIDDVIEERVNKSIDKLTNLTFLDISQNQLTELPSSIGDCKLTDLHISDNFLINFPDSIVNLTSLETLTANNNQIERLPNNIGNMTSLVELHLSFNNLTSIPTSIGLLHNLQFLTLDYNQIQSIPATIGSCSSLSILSLRSNCLTNLPDEIGRLSLLKVLNVSGNFLQYLPYTLLKLKNLQALWMNENQAKPLIAFEQERHSITGQRVLTCILLPQTDPSMNRHTTKNRFTTEQTIDYKNRPITLRFANDTIDEPRQLVRNPTPYPKEMRAFANILRNYNHNHQRQVNHSPPKKYSSSSNLLMICDEIPIDKSWCERTNSASVGSMNSDPLCCPLARSHDDLLCSTSPLDDIERMRPDLLPGQINDIVESKSNHSF</sequence>
<dbReference type="AlphaFoldDB" id="A0A814V6T2"/>
<dbReference type="Pfam" id="PF13855">
    <property type="entry name" value="LRR_8"/>
    <property type="match status" value="1"/>
</dbReference>
<dbReference type="InterPro" id="IPR001611">
    <property type="entry name" value="Leu-rich_rpt"/>
</dbReference>
<dbReference type="PROSITE" id="PS51450">
    <property type="entry name" value="LRR"/>
    <property type="match status" value="5"/>
</dbReference>
<accession>A0A814V6T2</accession>
<dbReference type="GO" id="GO:0005912">
    <property type="term" value="C:adherens junction"/>
    <property type="evidence" value="ECO:0007669"/>
    <property type="project" value="TreeGrafter"/>
</dbReference>
<dbReference type="SMART" id="SM00364">
    <property type="entry name" value="LRR_BAC"/>
    <property type="match status" value="11"/>
</dbReference>
<dbReference type="GO" id="GO:0045197">
    <property type="term" value="P:establishment or maintenance of epithelial cell apical/basal polarity"/>
    <property type="evidence" value="ECO:0007669"/>
    <property type="project" value="TreeGrafter"/>
</dbReference>
<dbReference type="GO" id="GO:0045211">
    <property type="term" value="C:postsynaptic membrane"/>
    <property type="evidence" value="ECO:0007669"/>
    <property type="project" value="TreeGrafter"/>
</dbReference>
<evidence type="ECO:0000313" key="7">
    <source>
        <dbReference type="Proteomes" id="UP000663870"/>
    </source>
</evidence>
<dbReference type="Pfam" id="PF23598">
    <property type="entry name" value="LRR_14"/>
    <property type="match status" value="2"/>
</dbReference>
<dbReference type="EMBL" id="CAJNOH010001171">
    <property type="protein sequence ID" value="CAF1185012.1"/>
    <property type="molecule type" value="Genomic_DNA"/>
</dbReference>
<dbReference type="GO" id="GO:0016323">
    <property type="term" value="C:basolateral plasma membrane"/>
    <property type="evidence" value="ECO:0007669"/>
    <property type="project" value="TreeGrafter"/>
</dbReference>
<feature type="domain" description="Disease resistance R13L4/SHOC-2-like LRR" evidence="3">
    <location>
        <begin position="237"/>
        <end position="320"/>
    </location>
</feature>
<dbReference type="Proteomes" id="UP000663870">
    <property type="component" value="Unassembled WGS sequence"/>
</dbReference>
<evidence type="ECO:0000313" key="5">
    <source>
        <dbReference type="EMBL" id="CAF1447896.1"/>
    </source>
</evidence>
<dbReference type="InterPro" id="IPR003591">
    <property type="entry name" value="Leu-rich_rpt_typical-subtyp"/>
</dbReference>
<keyword evidence="2" id="KW-0677">Repeat</keyword>
<evidence type="ECO:0000256" key="1">
    <source>
        <dbReference type="ARBA" id="ARBA00022614"/>
    </source>
</evidence>
<dbReference type="InterPro" id="IPR050614">
    <property type="entry name" value="Synaptic_Scaffolding_LAP-MAGUK"/>
</dbReference>
<feature type="domain" description="Disease resistance R13L4/SHOC-2-like LRR" evidence="3">
    <location>
        <begin position="119"/>
        <end position="223"/>
    </location>
</feature>
<dbReference type="InterPro" id="IPR055414">
    <property type="entry name" value="LRR_R13L4/SHOC2-like"/>
</dbReference>
<dbReference type="Gene3D" id="3.80.10.10">
    <property type="entry name" value="Ribonuclease Inhibitor"/>
    <property type="match status" value="2"/>
</dbReference>
<reference evidence="4" key="1">
    <citation type="submission" date="2021-02" db="EMBL/GenBank/DDBJ databases">
        <authorList>
            <person name="Nowell W R."/>
        </authorList>
    </citation>
    <scope>NUCLEOTIDE SEQUENCE</scope>
</reference>
<evidence type="ECO:0000259" key="3">
    <source>
        <dbReference type="Pfam" id="PF23598"/>
    </source>
</evidence>
<dbReference type="GO" id="GO:0098887">
    <property type="term" value="P:neurotransmitter receptor transport, endosome to postsynaptic membrane"/>
    <property type="evidence" value="ECO:0007669"/>
    <property type="project" value="TreeGrafter"/>
</dbReference>
<proteinExistence type="predicted"/>
<dbReference type="GO" id="GO:0098968">
    <property type="term" value="P:neurotransmitter receptor transport postsynaptic membrane to endosome"/>
    <property type="evidence" value="ECO:0007669"/>
    <property type="project" value="TreeGrafter"/>
</dbReference>
<dbReference type="SUPFAM" id="SSF52058">
    <property type="entry name" value="L domain-like"/>
    <property type="match status" value="2"/>
</dbReference>
<evidence type="ECO:0000313" key="4">
    <source>
        <dbReference type="EMBL" id="CAF1185012.1"/>
    </source>
</evidence>
<dbReference type="GO" id="GO:0014069">
    <property type="term" value="C:postsynaptic density"/>
    <property type="evidence" value="ECO:0007669"/>
    <property type="project" value="TreeGrafter"/>
</dbReference>
<evidence type="ECO:0000256" key="2">
    <source>
        <dbReference type="ARBA" id="ARBA00022737"/>
    </source>
</evidence>
<dbReference type="GO" id="GO:0043113">
    <property type="term" value="P:receptor clustering"/>
    <property type="evidence" value="ECO:0007669"/>
    <property type="project" value="TreeGrafter"/>
</dbReference>
<keyword evidence="1" id="KW-0433">Leucine-rich repeat</keyword>
<dbReference type="PRINTS" id="PR00019">
    <property type="entry name" value="LEURICHRPT"/>
</dbReference>
<keyword evidence="7" id="KW-1185">Reference proteome</keyword>
<evidence type="ECO:0000313" key="6">
    <source>
        <dbReference type="Proteomes" id="UP000663854"/>
    </source>
</evidence>
<dbReference type="GO" id="GO:0019901">
    <property type="term" value="F:protein kinase binding"/>
    <property type="evidence" value="ECO:0007669"/>
    <property type="project" value="TreeGrafter"/>
</dbReference>
<gene>
    <name evidence="5" type="ORF">JXQ802_LOCUS37406</name>
    <name evidence="4" type="ORF">PYM288_LOCUS24019</name>
</gene>
<dbReference type="PANTHER" id="PTHR23119">
    <property type="entry name" value="DISCS LARGE"/>
    <property type="match status" value="1"/>
</dbReference>
<comment type="caution">
    <text evidence="4">The sequence shown here is derived from an EMBL/GenBank/DDBJ whole genome shotgun (WGS) entry which is preliminary data.</text>
</comment>